<dbReference type="Proteomes" id="UP000037035">
    <property type="component" value="Unassembled WGS sequence"/>
</dbReference>
<name>A0A0L6U6N9_9BASI</name>
<dbReference type="OrthoDB" id="2507298at2759"/>
<dbReference type="AlphaFoldDB" id="A0A0L6U6N9"/>
<evidence type="ECO:0000313" key="1">
    <source>
        <dbReference type="EMBL" id="KNZ44194.1"/>
    </source>
</evidence>
<evidence type="ECO:0000313" key="2">
    <source>
        <dbReference type="Proteomes" id="UP000037035"/>
    </source>
</evidence>
<gene>
    <name evidence="1" type="ORF">VP01_941g14</name>
</gene>
<dbReference type="VEuPathDB" id="FungiDB:VP01_941g14"/>
<proteinExistence type="predicted"/>
<dbReference type="EMBL" id="LAVV01015071">
    <property type="protein sequence ID" value="KNZ44194.1"/>
    <property type="molecule type" value="Genomic_DNA"/>
</dbReference>
<organism evidence="1 2">
    <name type="scientific">Puccinia sorghi</name>
    <dbReference type="NCBI Taxonomy" id="27349"/>
    <lineage>
        <taxon>Eukaryota</taxon>
        <taxon>Fungi</taxon>
        <taxon>Dikarya</taxon>
        <taxon>Basidiomycota</taxon>
        <taxon>Pucciniomycotina</taxon>
        <taxon>Pucciniomycetes</taxon>
        <taxon>Pucciniales</taxon>
        <taxon>Pucciniaceae</taxon>
        <taxon>Puccinia</taxon>
    </lineage>
</organism>
<protein>
    <submittedName>
        <fullName evidence="1">Uncharacterized protein</fullName>
    </submittedName>
</protein>
<comment type="caution">
    <text evidence="1">The sequence shown here is derived from an EMBL/GenBank/DDBJ whole genome shotgun (WGS) entry which is preliminary data.</text>
</comment>
<accession>A0A0L6U6N9</accession>
<keyword evidence="2" id="KW-1185">Reference proteome</keyword>
<reference evidence="1 2" key="1">
    <citation type="submission" date="2015-08" db="EMBL/GenBank/DDBJ databases">
        <title>Next Generation Sequencing and Analysis of the Genome of Puccinia sorghi L Schw, the Causal Agent of Maize Common Rust.</title>
        <authorList>
            <person name="Rochi L."/>
            <person name="Burguener G."/>
            <person name="Darino M."/>
            <person name="Turjanski A."/>
            <person name="Kreff E."/>
            <person name="Dieguez M.J."/>
            <person name="Sacco F."/>
        </authorList>
    </citation>
    <scope>NUCLEOTIDE SEQUENCE [LARGE SCALE GENOMIC DNA]</scope>
    <source>
        <strain evidence="1 2">RO10H11247</strain>
    </source>
</reference>
<sequence>MAILDISKSGVEIQAPPKSLRYKCCHSSSKRKKISHSSQDPGTSLAKMFADVIAGTSGTKDSNGNLPSSSEAGLYHSEVEIPIINYLKFLRLARLNEVHDILTSNDIHSHKIFSPNSSLDRKEVLILGLTLGVVTKLFDNVVRFDKYLSRNNLNNV</sequence>